<sequence>MEREEALAVLASRGWLAESPAGFRDQVLAGARLRRVQGGTTITLGGEEADDFVGLAQGTIAVTSILGRAGTPVTHLVHAVSWLGYGSLLLDRPRVVTAEARGEVWIAVVPKGRLLPLLDEVPQGWRPFMRLLAEYGDTSATIAADLLIPSSEGRLAATILRFAGQRRAGPAPAAADRLPVTQAELAAAANLSRNAAGRILRRMAAAGLVALDYRGLEVRNAVGLRGLADRDGG</sequence>
<dbReference type="Proteomes" id="UP000826300">
    <property type="component" value="Chromosome"/>
</dbReference>
<dbReference type="SUPFAM" id="SSF46785">
    <property type="entry name" value="Winged helix' DNA-binding domain"/>
    <property type="match status" value="1"/>
</dbReference>
<dbReference type="KEGG" id="nsm:JO391_07035"/>
<name>A0A8G0ZW29_9RHOB</name>
<keyword evidence="7" id="KW-1185">Reference proteome</keyword>
<dbReference type="AlphaFoldDB" id="A0A8G0ZW29"/>
<evidence type="ECO:0000256" key="2">
    <source>
        <dbReference type="ARBA" id="ARBA00023125"/>
    </source>
</evidence>
<evidence type="ECO:0000256" key="3">
    <source>
        <dbReference type="ARBA" id="ARBA00023163"/>
    </source>
</evidence>
<dbReference type="Pfam" id="PF13545">
    <property type="entry name" value="HTH_Crp_2"/>
    <property type="match status" value="1"/>
</dbReference>
<organism evidence="6 7">
    <name type="scientific">Neotabrizicola shimadae</name>
    <dbReference type="NCBI Taxonomy" id="2807096"/>
    <lineage>
        <taxon>Bacteria</taxon>
        <taxon>Pseudomonadati</taxon>
        <taxon>Pseudomonadota</taxon>
        <taxon>Alphaproteobacteria</taxon>
        <taxon>Rhodobacterales</taxon>
        <taxon>Paracoccaceae</taxon>
        <taxon>Neotabrizicola</taxon>
    </lineage>
</organism>
<gene>
    <name evidence="6" type="ORF">JO391_07035</name>
</gene>
<accession>A0A8G0ZW29</accession>
<evidence type="ECO:0000259" key="5">
    <source>
        <dbReference type="PROSITE" id="PS51063"/>
    </source>
</evidence>
<dbReference type="InterPro" id="IPR036388">
    <property type="entry name" value="WH-like_DNA-bd_sf"/>
</dbReference>
<dbReference type="RefSeq" id="WP_220663688.1">
    <property type="nucleotide sequence ID" value="NZ_CP069370.1"/>
</dbReference>
<dbReference type="InterPro" id="IPR018490">
    <property type="entry name" value="cNMP-bd_dom_sf"/>
</dbReference>
<proteinExistence type="predicted"/>
<feature type="domain" description="Cyclic nucleotide-binding" evidence="4">
    <location>
        <begin position="24"/>
        <end position="118"/>
    </location>
</feature>
<feature type="domain" description="HTH crp-type" evidence="5">
    <location>
        <begin position="149"/>
        <end position="222"/>
    </location>
</feature>
<keyword evidence="2" id="KW-0238">DNA-binding</keyword>
<evidence type="ECO:0000256" key="1">
    <source>
        <dbReference type="ARBA" id="ARBA00023015"/>
    </source>
</evidence>
<dbReference type="PROSITE" id="PS50042">
    <property type="entry name" value="CNMP_BINDING_3"/>
    <property type="match status" value="1"/>
</dbReference>
<keyword evidence="3" id="KW-0804">Transcription</keyword>
<dbReference type="InterPro" id="IPR012318">
    <property type="entry name" value="HTH_CRP"/>
</dbReference>
<dbReference type="Gene3D" id="1.10.10.10">
    <property type="entry name" value="Winged helix-like DNA-binding domain superfamily/Winged helix DNA-binding domain"/>
    <property type="match status" value="1"/>
</dbReference>
<dbReference type="Gene3D" id="2.60.120.10">
    <property type="entry name" value="Jelly Rolls"/>
    <property type="match status" value="1"/>
</dbReference>
<dbReference type="SUPFAM" id="SSF51206">
    <property type="entry name" value="cAMP-binding domain-like"/>
    <property type="match status" value="1"/>
</dbReference>
<keyword evidence="1" id="KW-0805">Transcription regulation</keyword>
<evidence type="ECO:0000259" key="4">
    <source>
        <dbReference type="PROSITE" id="PS50042"/>
    </source>
</evidence>
<dbReference type="Pfam" id="PF00027">
    <property type="entry name" value="cNMP_binding"/>
    <property type="match status" value="1"/>
</dbReference>
<dbReference type="InterPro" id="IPR036390">
    <property type="entry name" value="WH_DNA-bd_sf"/>
</dbReference>
<dbReference type="GO" id="GO:0006355">
    <property type="term" value="P:regulation of DNA-templated transcription"/>
    <property type="evidence" value="ECO:0007669"/>
    <property type="project" value="InterPro"/>
</dbReference>
<dbReference type="GO" id="GO:0003677">
    <property type="term" value="F:DNA binding"/>
    <property type="evidence" value="ECO:0007669"/>
    <property type="project" value="UniProtKB-KW"/>
</dbReference>
<evidence type="ECO:0000313" key="7">
    <source>
        <dbReference type="Proteomes" id="UP000826300"/>
    </source>
</evidence>
<dbReference type="EMBL" id="CP069370">
    <property type="protein sequence ID" value="QYZ71253.1"/>
    <property type="molecule type" value="Genomic_DNA"/>
</dbReference>
<protein>
    <submittedName>
        <fullName evidence="6">Crp/Fnr family transcriptional regulator</fullName>
    </submittedName>
</protein>
<dbReference type="InterPro" id="IPR000595">
    <property type="entry name" value="cNMP-bd_dom"/>
</dbReference>
<dbReference type="InterPro" id="IPR014710">
    <property type="entry name" value="RmlC-like_jellyroll"/>
</dbReference>
<dbReference type="SMART" id="SM00100">
    <property type="entry name" value="cNMP"/>
    <property type="match status" value="1"/>
</dbReference>
<dbReference type="PROSITE" id="PS51063">
    <property type="entry name" value="HTH_CRP_2"/>
    <property type="match status" value="1"/>
</dbReference>
<reference evidence="6" key="1">
    <citation type="submission" date="2021-02" db="EMBL/GenBank/DDBJ databases">
        <title>Rhodobacter shimadae sp. nov., an aerobic anoxygenic phototrophic bacterium isolated from a hot spring.</title>
        <authorList>
            <person name="Muramatsu S."/>
            <person name="Haruta S."/>
            <person name="Hirose S."/>
            <person name="Hanada S."/>
        </authorList>
    </citation>
    <scope>NUCLEOTIDE SEQUENCE</scope>
    <source>
        <strain evidence="6">N10</strain>
    </source>
</reference>
<evidence type="ECO:0000313" key="6">
    <source>
        <dbReference type="EMBL" id="QYZ71253.1"/>
    </source>
</evidence>